<dbReference type="AlphaFoldDB" id="A0A4Y2FV07"/>
<accession>A0A4Y2FV07</accession>
<organism evidence="1 2">
    <name type="scientific">Araneus ventricosus</name>
    <name type="common">Orbweaver spider</name>
    <name type="synonym">Epeira ventricosa</name>
    <dbReference type="NCBI Taxonomy" id="182803"/>
    <lineage>
        <taxon>Eukaryota</taxon>
        <taxon>Metazoa</taxon>
        <taxon>Ecdysozoa</taxon>
        <taxon>Arthropoda</taxon>
        <taxon>Chelicerata</taxon>
        <taxon>Arachnida</taxon>
        <taxon>Araneae</taxon>
        <taxon>Araneomorphae</taxon>
        <taxon>Entelegynae</taxon>
        <taxon>Araneoidea</taxon>
        <taxon>Araneidae</taxon>
        <taxon>Araneus</taxon>
    </lineage>
</organism>
<reference evidence="1 2" key="1">
    <citation type="journal article" date="2019" name="Sci. Rep.">
        <title>Orb-weaving spider Araneus ventricosus genome elucidates the spidroin gene catalogue.</title>
        <authorList>
            <person name="Kono N."/>
            <person name="Nakamura H."/>
            <person name="Ohtoshi R."/>
            <person name="Moran D.A.P."/>
            <person name="Shinohara A."/>
            <person name="Yoshida Y."/>
            <person name="Fujiwara M."/>
            <person name="Mori M."/>
            <person name="Tomita M."/>
            <person name="Arakawa K."/>
        </authorList>
    </citation>
    <scope>NUCLEOTIDE SEQUENCE [LARGE SCALE GENOMIC DNA]</scope>
</reference>
<name>A0A4Y2FV07_ARAVE</name>
<sequence length="123" mass="14335">MFISCHLLRRHCPSHATGSLHFDSRFDHILGFIADLNKQRTFRLAGLFRKYALTHSHRRIRFLDVANLLNDADNGNGKTYDWRLHILSKCVLDVCFGHFSNKETFGMFTLNGEMSSFKIEQLF</sequence>
<comment type="caution">
    <text evidence="1">The sequence shown here is derived from an EMBL/GenBank/DDBJ whole genome shotgun (WGS) entry which is preliminary data.</text>
</comment>
<evidence type="ECO:0000313" key="2">
    <source>
        <dbReference type="Proteomes" id="UP000499080"/>
    </source>
</evidence>
<dbReference type="EMBL" id="BGPR01001089">
    <property type="protein sequence ID" value="GBM45113.1"/>
    <property type="molecule type" value="Genomic_DNA"/>
</dbReference>
<keyword evidence="2" id="KW-1185">Reference proteome</keyword>
<dbReference type="Proteomes" id="UP000499080">
    <property type="component" value="Unassembled WGS sequence"/>
</dbReference>
<gene>
    <name evidence="1" type="ORF">AVEN_251839_1</name>
</gene>
<proteinExistence type="predicted"/>
<evidence type="ECO:0000313" key="1">
    <source>
        <dbReference type="EMBL" id="GBM45113.1"/>
    </source>
</evidence>
<protein>
    <submittedName>
        <fullName evidence="1">Uncharacterized protein</fullName>
    </submittedName>
</protein>